<evidence type="ECO:0000256" key="1">
    <source>
        <dbReference type="SAM" id="SignalP"/>
    </source>
</evidence>
<dbReference type="InterPro" id="IPR029045">
    <property type="entry name" value="ClpP/crotonase-like_dom_sf"/>
</dbReference>
<protein>
    <recommendedName>
        <fullName evidence="2">Tail specific protease domain-containing protein</fullName>
    </recommendedName>
</protein>
<dbReference type="Gene3D" id="3.90.226.10">
    <property type="entry name" value="2-enoyl-CoA Hydratase, Chain A, domain 1"/>
    <property type="match status" value="1"/>
</dbReference>
<dbReference type="RefSeq" id="WP_169606704.1">
    <property type="nucleotide sequence ID" value="NZ_CP051682.1"/>
</dbReference>
<evidence type="ECO:0000313" key="4">
    <source>
        <dbReference type="Proteomes" id="UP000503278"/>
    </source>
</evidence>
<dbReference type="SMART" id="SM00245">
    <property type="entry name" value="TSPc"/>
    <property type="match status" value="1"/>
</dbReference>
<reference evidence="3 4" key="1">
    <citation type="submission" date="2020-04" db="EMBL/GenBank/DDBJ databases">
        <title>Genome sequencing of novel species.</title>
        <authorList>
            <person name="Heo J."/>
            <person name="Kim S.-J."/>
            <person name="Kim J.-S."/>
            <person name="Hong S.-B."/>
            <person name="Kwon S.-W."/>
        </authorList>
    </citation>
    <scope>NUCLEOTIDE SEQUENCE [LARGE SCALE GENOMIC DNA]</scope>
    <source>
        <strain evidence="3 4">F39-2</strain>
    </source>
</reference>
<dbReference type="PANTHER" id="PTHR11261">
    <property type="entry name" value="INTERPHOTORECEPTOR RETINOID-BINDING PROTEIN"/>
    <property type="match status" value="1"/>
</dbReference>
<dbReference type="GO" id="GO:0006508">
    <property type="term" value="P:proteolysis"/>
    <property type="evidence" value="ECO:0007669"/>
    <property type="project" value="InterPro"/>
</dbReference>
<dbReference type="InterPro" id="IPR005151">
    <property type="entry name" value="Tail-specific_protease"/>
</dbReference>
<accession>A0A7L5E015</accession>
<dbReference type="SUPFAM" id="SSF52096">
    <property type="entry name" value="ClpP/crotonase"/>
    <property type="match status" value="1"/>
</dbReference>
<organism evidence="3 4">
    <name type="scientific">Mucilaginibacter robiniae</name>
    <dbReference type="NCBI Taxonomy" id="2728022"/>
    <lineage>
        <taxon>Bacteria</taxon>
        <taxon>Pseudomonadati</taxon>
        <taxon>Bacteroidota</taxon>
        <taxon>Sphingobacteriia</taxon>
        <taxon>Sphingobacteriales</taxon>
        <taxon>Sphingobacteriaceae</taxon>
        <taxon>Mucilaginibacter</taxon>
    </lineage>
</organism>
<dbReference type="Pfam" id="PF03572">
    <property type="entry name" value="Peptidase_S41"/>
    <property type="match status" value="1"/>
</dbReference>
<keyword evidence="4" id="KW-1185">Reference proteome</keyword>
<feature type="domain" description="Tail specific protease" evidence="2">
    <location>
        <begin position="98"/>
        <end position="313"/>
    </location>
</feature>
<feature type="chain" id="PRO_5029843072" description="Tail specific protease domain-containing protein" evidence="1">
    <location>
        <begin position="21"/>
        <end position="342"/>
    </location>
</feature>
<dbReference type="Proteomes" id="UP000503278">
    <property type="component" value="Chromosome"/>
</dbReference>
<sequence>MKKKLSVLIAVASFPLILFAQKPLSGADSARKVIDTIINYARAKSIYRNHVNWTALTDSINKHSAHVQSVQQVMPSVSLIYELLGDYHGFVSYNRKIYKWRPKKAVVDTVKYKSLLAKMKQKPAVEARMLEEGYGYLLIPTNNPTQYGEDDRLAQQIQDSLTTLHPEKLKGLVIDLRTNPGGDMYPMILGVGNLLGNGKLGSFVDPVSHKQEVWGIKGKAIYTGTDTVCRLNKLGTAATKLKVVVLIGPNTASSAEATVISFMGRKNTWFVGEKTGGYTTANQSFRVWDLNVFMATGVEADRNGKVYLDYVLPNQFIIAGDDFNNLNKDAKVIAALAWLHHQ</sequence>
<dbReference type="AlphaFoldDB" id="A0A7L5E015"/>
<dbReference type="EMBL" id="CP051682">
    <property type="protein sequence ID" value="QJD95697.1"/>
    <property type="molecule type" value="Genomic_DNA"/>
</dbReference>
<evidence type="ECO:0000313" key="3">
    <source>
        <dbReference type="EMBL" id="QJD95697.1"/>
    </source>
</evidence>
<name>A0A7L5E015_9SPHI</name>
<feature type="signal peptide" evidence="1">
    <location>
        <begin position="1"/>
        <end position="20"/>
    </location>
</feature>
<gene>
    <name evidence="3" type="ORF">HH214_07340</name>
</gene>
<proteinExistence type="predicted"/>
<evidence type="ECO:0000259" key="2">
    <source>
        <dbReference type="SMART" id="SM00245"/>
    </source>
</evidence>
<dbReference type="GO" id="GO:0008236">
    <property type="term" value="F:serine-type peptidase activity"/>
    <property type="evidence" value="ECO:0007669"/>
    <property type="project" value="InterPro"/>
</dbReference>
<dbReference type="PANTHER" id="PTHR11261:SF3">
    <property type="entry name" value="RETINOL-BINDING PROTEIN 3"/>
    <property type="match status" value="1"/>
</dbReference>
<keyword evidence="1" id="KW-0732">Signal</keyword>
<dbReference type="KEGG" id="mrob:HH214_07340"/>